<keyword evidence="2" id="KW-0328">Glycosyltransferase</keyword>
<name>A0ABW4EKI5_9RHOB</name>
<dbReference type="PANTHER" id="PTHR11929:SF194">
    <property type="entry name" value="ALPHA-(1,3)-FUCOSYLTRANSFERASE 10"/>
    <property type="match status" value="1"/>
</dbReference>
<sequence length="119" mass="13175">MTLDSQPVCRAAAIGRAAPYRYSIVIENAREENYFTEKLIDALLCRTVPIYWGCPNIGDFLDTDAMMICENMADIQRAIAQMSTADYAARTAALDAARQVAAGYVDFYKRAAKTVLEHG</sequence>
<reference evidence="6" key="1">
    <citation type="journal article" date="2019" name="Int. J. Syst. Evol. Microbiol.">
        <title>The Global Catalogue of Microorganisms (GCM) 10K type strain sequencing project: providing services to taxonomists for standard genome sequencing and annotation.</title>
        <authorList>
            <consortium name="The Broad Institute Genomics Platform"/>
            <consortium name="The Broad Institute Genome Sequencing Center for Infectious Disease"/>
            <person name="Wu L."/>
            <person name="Ma J."/>
        </authorList>
    </citation>
    <scope>NUCLEOTIDE SEQUENCE [LARGE SCALE GENOMIC DNA]</scope>
    <source>
        <strain evidence="6">CGMCC 1.12477</strain>
    </source>
</reference>
<dbReference type="InterPro" id="IPR001503">
    <property type="entry name" value="Glyco_trans_10"/>
</dbReference>
<evidence type="ECO:0000256" key="2">
    <source>
        <dbReference type="ARBA" id="ARBA00022676"/>
    </source>
</evidence>
<protein>
    <submittedName>
        <fullName evidence="5">Glycosyltransferase family 10 domain-containing protein</fullName>
    </submittedName>
</protein>
<dbReference type="Proteomes" id="UP001597186">
    <property type="component" value="Unassembled WGS sequence"/>
</dbReference>
<evidence type="ECO:0000256" key="3">
    <source>
        <dbReference type="ARBA" id="ARBA00022679"/>
    </source>
</evidence>
<dbReference type="InterPro" id="IPR038577">
    <property type="entry name" value="GT10-like_C_sf"/>
</dbReference>
<feature type="domain" description="Fucosyltransferase C-terminal" evidence="4">
    <location>
        <begin position="17"/>
        <end position="79"/>
    </location>
</feature>
<accession>A0ABW4EKI5</accession>
<dbReference type="Gene3D" id="3.40.50.11660">
    <property type="entry name" value="Glycosyl transferase family 10, C-terminal domain"/>
    <property type="match status" value="1"/>
</dbReference>
<gene>
    <name evidence="5" type="ORF">ACFTOW_14105</name>
</gene>
<comment type="caution">
    <text evidence="5">The sequence shown here is derived from an EMBL/GenBank/DDBJ whole genome shotgun (WGS) entry which is preliminary data.</text>
</comment>
<keyword evidence="6" id="KW-1185">Reference proteome</keyword>
<evidence type="ECO:0000259" key="4">
    <source>
        <dbReference type="Pfam" id="PF00852"/>
    </source>
</evidence>
<evidence type="ECO:0000313" key="5">
    <source>
        <dbReference type="EMBL" id="MFD1510523.1"/>
    </source>
</evidence>
<keyword evidence="3" id="KW-0808">Transferase</keyword>
<comment type="similarity">
    <text evidence="1">Belongs to the glycosyltransferase 10 family.</text>
</comment>
<dbReference type="SUPFAM" id="SSF53756">
    <property type="entry name" value="UDP-Glycosyltransferase/glycogen phosphorylase"/>
    <property type="match status" value="1"/>
</dbReference>
<dbReference type="RefSeq" id="WP_379916777.1">
    <property type="nucleotide sequence ID" value="NZ_JBHUDD010000123.1"/>
</dbReference>
<dbReference type="InterPro" id="IPR055270">
    <property type="entry name" value="Glyco_tran_10_C"/>
</dbReference>
<organism evidence="5 6">
    <name type="scientific">Lacimonas salitolerans</name>
    <dbReference type="NCBI Taxonomy" id="1323750"/>
    <lineage>
        <taxon>Bacteria</taxon>
        <taxon>Pseudomonadati</taxon>
        <taxon>Pseudomonadota</taxon>
        <taxon>Alphaproteobacteria</taxon>
        <taxon>Rhodobacterales</taxon>
        <taxon>Paracoccaceae</taxon>
        <taxon>Lacimonas</taxon>
    </lineage>
</organism>
<dbReference type="EMBL" id="JBHUDD010000123">
    <property type="protein sequence ID" value="MFD1510523.1"/>
    <property type="molecule type" value="Genomic_DNA"/>
</dbReference>
<dbReference type="PANTHER" id="PTHR11929">
    <property type="entry name" value="ALPHA- 1,3 -FUCOSYLTRANSFERASE"/>
    <property type="match status" value="1"/>
</dbReference>
<evidence type="ECO:0000313" key="6">
    <source>
        <dbReference type="Proteomes" id="UP001597186"/>
    </source>
</evidence>
<proteinExistence type="inferred from homology"/>
<evidence type="ECO:0000256" key="1">
    <source>
        <dbReference type="ARBA" id="ARBA00008919"/>
    </source>
</evidence>
<dbReference type="Pfam" id="PF00852">
    <property type="entry name" value="Glyco_transf_10"/>
    <property type="match status" value="1"/>
</dbReference>